<dbReference type="AlphaFoldDB" id="A0AAW3U2U2"/>
<comment type="caution">
    <text evidence="1">The sequence shown here is derived from an EMBL/GenBank/DDBJ whole genome shotgun (WGS) entry which is preliminary data.</text>
</comment>
<protein>
    <submittedName>
        <fullName evidence="1">Uncharacterized protein</fullName>
    </submittedName>
</protein>
<dbReference type="Proteomes" id="UP000576603">
    <property type="component" value="Unassembled WGS sequence"/>
</dbReference>
<sequence>MKFREVVSRITGISVPVFGIQWNPPEAECAVARRVLSFLDDRRVLYVPSEMEVPEHGVRSVLRIREFLTTELGGLSSDGQLARSLKAMRAACRKFLDAVGPEDGAIVRNAFERGHYAAWEFSQAMGGMRGIFGVYIAILAATYGLDVEPGLASIIPGRDEDDILVD</sequence>
<accession>A0AAW3U2U2</accession>
<name>A0AAW3U2U2_XANEU</name>
<gene>
    <name evidence="1" type="ORF">FHY32_001689</name>
</gene>
<dbReference type="InterPro" id="IPR046592">
    <property type="entry name" value="DUF6650"/>
</dbReference>
<proteinExistence type="predicted"/>
<dbReference type="RefSeq" id="WP_184420702.1">
    <property type="nucleotide sequence ID" value="NZ_JACHNK010000003.1"/>
</dbReference>
<reference evidence="1 2" key="1">
    <citation type="submission" date="2020-08" db="EMBL/GenBank/DDBJ databases">
        <title>Studying the diversity of plant-associated saprophytic bacteria and their role in host health and plant-pathogen interactions.</title>
        <authorList>
            <person name="Potnis N."/>
        </authorList>
    </citation>
    <scope>NUCLEOTIDE SEQUENCE [LARGE SCALE GENOMIC DNA]</scope>
    <source>
        <strain evidence="1 2">CFBP 7922</strain>
    </source>
</reference>
<evidence type="ECO:0000313" key="2">
    <source>
        <dbReference type="Proteomes" id="UP000576603"/>
    </source>
</evidence>
<dbReference type="Pfam" id="PF20355">
    <property type="entry name" value="DUF6650"/>
    <property type="match status" value="1"/>
</dbReference>
<organism evidence="1 2">
    <name type="scientific">Xanthomonas euvesicatoria</name>
    <dbReference type="NCBI Taxonomy" id="456327"/>
    <lineage>
        <taxon>Bacteria</taxon>
        <taxon>Pseudomonadati</taxon>
        <taxon>Pseudomonadota</taxon>
        <taxon>Gammaproteobacteria</taxon>
        <taxon>Lysobacterales</taxon>
        <taxon>Lysobacteraceae</taxon>
        <taxon>Xanthomonas</taxon>
    </lineage>
</organism>
<dbReference type="EMBL" id="JACHNL010000003">
    <property type="protein sequence ID" value="MBB4723352.1"/>
    <property type="molecule type" value="Genomic_DNA"/>
</dbReference>
<evidence type="ECO:0000313" key="1">
    <source>
        <dbReference type="EMBL" id="MBB4723352.1"/>
    </source>
</evidence>